<evidence type="ECO:0000313" key="3">
    <source>
        <dbReference type="Proteomes" id="UP000032545"/>
    </source>
</evidence>
<feature type="region of interest" description="Disordered" evidence="1">
    <location>
        <begin position="47"/>
        <end position="138"/>
    </location>
</feature>
<dbReference type="EMBL" id="JYFN01000086">
    <property type="protein sequence ID" value="KJE19753.1"/>
    <property type="molecule type" value="Genomic_DNA"/>
</dbReference>
<dbReference type="AlphaFoldDB" id="A0A0D8B660"/>
<accession>A0A0D8B660</accession>
<gene>
    <name evidence="2" type="ORF">FF36_05952</name>
</gene>
<evidence type="ECO:0000313" key="2">
    <source>
        <dbReference type="EMBL" id="KJE19753.1"/>
    </source>
</evidence>
<keyword evidence="3" id="KW-1185">Reference proteome</keyword>
<feature type="region of interest" description="Disordered" evidence="1">
    <location>
        <begin position="255"/>
        <end position="316"/>
    </location>
</feature>
<organism evidence="2 3">
    <name type="scientific">Frankia torreyi</name>
    <dbReference type="NCBI Taxonomy" id="1856"/>
    <lineage>
        <taxon>Bacteria</taxon>
        <taxon>Bacillati</taxon>
        <taxon>Actinomycetota</taxon>
        <taxon>Actinomycetes</taxon>
        <taxon>Frankiales</taxon>
        <taxon>Frankiaceae</taxon>
        <taxon>Frankia</taxon>
    </lineage>
</organism>
<comment type="caution">
    <text evidence="2">The sequence shown here is derived from an EMBL/GenBank/DDBJ whole genome shotgun (WGS) entry which is preliminary data.</text>
</comment>
<evidence type="ECO:0000256" key="1">
    <source>
        <dbReference type="SAM" id="MobiDB-lite"/>
    </source>
</evidence>
<reference evidence="2 3" key="2">
    <citation type="journal article" date="2016" name="Genome Announc.">
        <title>Permanent Draft Genome Sequences for Two Variants of Frankia sp. Strain CpI1, the First Frankia Strain Isolated from Root Nodules of Comptonia peregrina.</title>
        <authorList>
            <person name="Oshone R."/>
            <person name="Hurst S.G.IV."/>
            <person name="Abebe-Akele F."/>
            <person name="Simpson S."/>
            <person name="Morris K."/>
            <person name="Thomas W.K."/>
            <person name="Tisa L.S."/>
        </authorList>
    </citation>
    <scope>NUCLEOTIDE SEQUENCE [LARGE SCALE GENOMIC DNA]</scope>
    <source>
        <strain evidence="3">CpI1-S</strain>
    </source>
</reference>
<dbReference type="Proteomes" id="UP000032545">
    <property type="component" value="Unassembled WGS sequence"/>
</dbReference>
<protein>
    <submittedName>
        <fullName evidence="2">Uncharacterized protein</fullName>
    </submittedName>
</protein>
<reference evidence="3" key="1">
    <citation type="submission" date="2015-02" db="EMBL/GenBank/DDBJ databases">
        <title>Draft Genome of Frankia sp. CpI1-S.</title>
        <authorList>
            <person name="Oshone R.T."/>
            <person name="Ngom M."/>
            <person name="Ghodhbane-Gtari F."/>
            <person name="Gtari M."/>
            <person name="Morris K."/>
            <person name="Thomas K."/>
            <person name="Sen A."/>
            <person name="Tisa L.S."/>
        </authorList>
    </citation>
    <scope>NUCLEOTIDE SEQUENCE [LARGE SCALE GENOMIC DNA]</scope>
    <source>
        <strain evidence="3">CpI1-S</strain>
    </source>
</reference>
<proteinExistence type="predicted"/>
<name>A0A0D8B660_9ACTN</name>
<sequence length="347" mass="36633">MGTGAVGLVAARLIAPLNAPYTSNPRGCRAVRRHALCRAGRRVSRRASAASRTNGVGGKHFAEPIGDWPGKRASSSPAPRARGHGQLMPNSSPEYPGSECLPRRMPGREIGSESPNRYGRPAEKNSPGARLISPVPPIRSSAWFRGTGGMRRAAGPPAAGLPGCWATVESLCVRVGRPPVNVVECCPPRRARVHLPLADSRHLVLRGTGARPPGAPVPTPRQAFGVGWRRTAPVVGERRQPFACAPCGRVRAERQVSGAGGGSPAEGPSAGCRGKPAMSSGEMGTEARARLPRAQFRGLGSAGPDRRRSVRDPAPSWYPVETNYPANRGLNTIVSSRHMCIPSEGRP</sequence>
<dbReference type="PATRIC" id="fig|1502723.3.peg.6748"/>